<organism evidence="8 9">
    <name type="scientific">Ambrosia artemisiifolia</name>
    <name type="common">Common ragweed</name>
    <dbReference type="NCBI Taxonomy" id="4212"/>
    <lineage>
        <taxon>Eukaryota</taxon>
        <taxon>Viridiplantae</taxon>
        <taxon>Streptophyta</taxon>
        <taxon>Embryophyta</taxon>
        <taxon>Tracheophyta</taxon>
        <taxon>Spermatophyta</taxon>
        <taxon>Magnoliopsida</taxon>
        <taxon>eudicotyledons</taxon>
        <taxon>Gunneridae</taxon>
        <taxon>Pentapetalae</taxon>
        <taxon>asterids</taxon>
        <taxon>campanulids</taxon>
        <taxon>Asterales</taxon>
        <taxon>Asteraceae</taxon>
        <taxon>Asteroideae</taxon>
        <taxon>Heliantheae alliance</taxon>
        <taxon>Heliantheae</taxon>
        <taxon>Ambrosia</taxon>
    </lineage>
</organism>
<dbReference type="AlphaFoldDB" id="A0AAD5C4S7"/>
<dbReference type="GO" id="GO:0005634">
    <property type="term" value="C:nucleus"/>
    <property type="evidence" value="ECO:0007669"/>
    <property type="project" value="UniProtKB-SubCell"/>
</dbReference>
<feature type="compositionally biased region" description="Polar residues" evidence="6">
    <location>
        <begin position="492"/>
        <end position="501"/>
    </location>
</feature>
<comment type="caution">
    <text evidence="8">The sequence shown here is derived from an EMBL/GenBank/DDBJ whole genome shotgun (WGS) entry which is preliminary data.</text>
</comment>
<keyword evidence="5" id="KW-0539">Nucleus</keyword>
<evidence type="ECO:0000259" key="7">
    <source>
        <dbReference type="PROSITE" id="PS50811"/>
    </source>
</evidence>
<keyword evidence="2" id="KW-0805">Transcription regulation</keyword>
<dbReference type="PANTHER" id="PTHR31221:SF150">
    <property type="entry name" value="WRKY TRANSCRIPTION FACTOR 32-RELATED"/>
    <property type="match status" value="1"/>
</dbReference>
<dbReference type="SUPFAM" id="SSF118290">
    <property type="entry name" value="WRKY DNA-binding domain"/>
    <property type="match status" value="4"/>
</dbReference>
<feature type="region of interest" description="Disordered" evidence="6">
    <location>
        <begin position="478"/>
        <end position="515"/>
    </location>
</feature>
<feature type="domain" description="WRKY" evidence="7">
    <location>
        <begin position="13"/>
        <end position="77"/>
    </location>
</feature>
<feature type="domain" description="WRKY" evidence="7">
    <location>
        <begin position="280"/>
        <end position="344"/>
    </location>
</feature>
<feature type="domain" description="WRKY" evidence="7">
    <location>
        <begin position="156"/>
        <end position="220"/>
    </location>
</feature>
<evidence type="ECO:0000256" key="4">
    <source>
        <dbReference type="ARBA" id="ARBA00023163"/>
    </source>
</evidence>
<evidence type="ECO:0000313" key="9">
    <source>
        <dbReference type="Proteomes" id="UP001206925"/>
    </source>
</evidence>
<evidence type="ECO:0000256" key="2">
    <source>
        <dbReference type="ARBA" id="ARBA00023015"/>
    </source>
</evidence>
<dbReference type="Proteomes" id="UP001206925">
    <property type="component" value="Unassembled WGS sequence"/>
</dbReference>
<feature type="domain" description="WRKY" evidence="7">
    <location>
        <begin position="414"/>
        <end position="478"/>
    </location>
</feature>
<feature type="region of interest" description="Disordered" evidence="6">
    <location>
        <begin position="384"/>
        <end position="403"/>
    </location>
</feature>
<gene>
    <name evidence="8" type="ORF">M8C21_028044</name>
</gene>
<name>A0AAD5C4S7_AMBAR</name>
<evidence type="ECO:0000256" key="6">
    <source>
        <dbReference type="SAM" id="MobiDB-lite"/>
    </source>
</evidence>
<dbReference type="SMART" id="SM00774">
    <property type="entry name" value="WRKY"/>
    <property type="match status" value="4"/>
</dbReference>
<keyword evidence="3" id="KW-0238">DNA-binding</keyword>
<dbReference type="Gene3D" id="2.20.25.80">
    <property type="entry name" value="WRKY domain"/>
    <property type="match status" value="4"/>
</dbReference>
<sequence>MVTTRSRSLSTFKPVKIPTDSYDWIKYAQRQVRSPEGSWNYFKCEYNACKAKKMELCDQYNSVIKVVYKGQHKHDPPKKATLSGCKVLTTAKSLKGKSIPEGHPIEVVHNDDSATLIAPTSLNKSPGVPVTPAANSDVAEVDRKVTTRSKSLSASKPFKIPTDNYAWIRYGKMQVKNPEGFRTYFNCKYNACHAKKTELRDQFNSVIEVVYKGQHNHDPPNIGDSTTVIAQNSLNKSPGVRASYSLRRSPAMPVTPTTNADSAKADQKVTTCSKSLSASKPVKTPTDSYAWIKYGQRQMKSPEGSRGYFKCKYSACQAKKLEFRDIYNSIIDVVYKGQHKHDPPKRVISKGDKVLSSAKSRKGKSISTDGLKERPIEVGHIDGSEIKQRLKRNSSESSVDRHPKKPKFVVHAAANTKISADSYNWRRYQQKTVKGNPHPRNCYKCAVAGCTVKKRMEKVVDGSQVIITYKGLHNHDIPTVSSQSKKREYLSTPESAKTNKSARILLSDGFETKRR</sequence>
<dbReference type="GO" id="GO:0043565">
    <property type="term" value="F:sequence-specific DNA binding"/>
    <property type="evidence" value="ECO:0007669"/>
    <property type="project" value="InterPro"/>
</dbReference>
<proteinExistence type="predicted"/>
<dbReference type="InterPro" id="IPR036576">
    <property type="entry name" value="WRKY_dom_sf"/>
</dbReference>
<keyword evidence="4" id="KW-0804">Transcription</keyword>
<dbReference type="EMBL" id="JAMZMK010009540">
    <property type="protein sequence ID" value="KAI7735182.1"/>
    <property type="molecule type" value="Genomic_DNA"/>
</dbReference>
<protein>
    <recommendedName>
        <fullName evidence="7">WRKY domain-containing protein</fullName>
    </recommendedName>
</protein>
<dbReference type="PROSITE" id="PS50811">
    <property type="entry name" value="WRKY"/>
    <property type="match status" value="4"/>
</dbReference>
<evidence type="ECO:0000256" key="1">
    <source>
        <dbReference type="ARBA" id="ARBA00004123"/>
    </source>
</evidence>
<comment type="subcellular location">
    <subcellularLocation>
        <location evidence="1">Nucleus</location>
    </subcellularLocation>
</comment>
<accession>A0AAD5C4S7</accession>
<dbReference type="PANTHER" id="PTHR31221">
    <property type="entry name" value="WRKY TRANSCRIPTION FACTOR PROTEIN 1-RELATED"/>
    <property type="match status" value="1"/>
</dbReference>
<evidence type="ECO:0000313" key="8">
    <source>
        <dbReference type="EMBL" id="KAI7735182.1"/>
    </source>
</evidence>
<dbReference type="InterPro" id="IPR003657">
    <property type="entry name" value="WRKY_dom"/>
</dbReference>
<evidence type="ECO:0000256" key="3">
    <source>
        <dbReference type="ARBA" id="ARBA00023125"/>
    </source>
</evidence>
<evidence type="ECO:0000256" key="5">
    <source>
        <dbReference type="ARBA" id="ARBA00023242"/>
    </source>
</evidence>
<dbReference type="InterPro" id="IPR044810">
    <property type="entry name" value="WRKY_plant"/>
</dbReference>
<dbReference type="Pfam" id="PF03106">
    <property type="entry name" value="WRKY"/>
    <property type="match status" value="4"/>
</dbReference>
<reference evidence="8" key="1">
    <citation type="submission" date="2022-06" db="EMBL/GenBank/DDBJ databases">
        <title>Uncovering the hologenomic basis of an extraordinary plant invasion.</title>
        <authorList>
            <person name="Bieker V.C."/>
            <person name="Martin M.D."/>
            <person name="Gilbert T."/>
            <person name="Hodgins K."/>
            <person name="Battlay P."/>
            <person name="Petersen B."/>
            <person name="Wilson J."/>
        </authorList>
    </citation>
    <scope>NUCLEOTIDE SEQUENCE</scope>
    <source>
        <strain evidence="8">AA19_3_7</strain>
        <tissue evidence="8">Leaf</tissue>
    </source>
</reference>
<keyword evidence="9" id="KW-1185">Reference proteome</keyword>
<dbReference type="GO" id="GO:0003700">
    <property type="term" value="F:DNA-binding transcription factor activity"/>
    <property type="evidence" value="ECO:0007669"/>
    <property type="project" value="InterPro"/>
</dbReference>